<dbReference type="PROSITE" id="PS51450">
    <property type="entry name" value="LRR"/>
    <property type="match status" value="2"/>
</dbReference>
<feature type="non-terminal residue" evidence="11">
    <location>
        <position position="1"/>
    </location>
</feature>
<dbReference type="Gene3D" id="3.80.10.10">
    <property type="entry name" value="Ribonuclease Inhibitor"/>
    <property type="match status" value="1"/>
</dbReference>
<evidence type="ECO:0000256" key="6">
    <source>
        <dbReference type="ARBA" id="ARBA00022816"/>
    </source>
</evidence>
<dbReference type="InterPro" id="IPR002075">
    <property type="entry name" value="NTF2_dom"/>
</dbReference>
<dbReference type="InterPro" id="IPR057125">
    <property type="entry name" value="NXF1/2/3/5-like_LRR"/>
</dbReference>
<dbReference type="InterPro" id="IPR032675">
    <property type="entry name" value="LRR_dom_sf"/>
</dbReference>
<dbReference type="SUPFAM" id="SSF46934">
    <property type="entry name" value="UBA-like"/>
    <property type="match status" value="1"/>
</dbReference>
<dbReference type="InterPro" id="IPR005637">
    <property type="entry name" value="TAP_C_dom"/>
</dbReference>
<keyword evidence="5" id="KW-0677">Repeat</keyword>
<dbReference type="SUPFAM" id="SSF54928">
    <property type="entry name" value="RNA-binding domain, RBD"/>
    <property type="match status" value="1"/>
</dbReference>
<dbReference type="SUPFAM" id="SSF52058">
    <property type="entry name" value="L domain-like"/>
    <property type="match status" value="1"/>
</dbReference>
<feature type="compositionally biased region" description="Basic and acidic residues" evidence="8">
    <location>
        <begin position="10"/>
        <end position="27"/>
    </location>
</feature>
<evidence type="ECO:0000256" key="5">
    <source>
        <dbReference type="ARBA" id="ARBA00022737"/>
    </source>
</evidence>
<evidence type="ECO:0000259" key="9">
    <source>
        <dbReference type="PROSITE" id="PS50177"/>
    </source>
</evidence>
<feature type="region of interest" description="Disordered" evidence="8">
    <location>
        <begin position="1"/>
        <end position="42"/>
    </location>
</feature>
<dbReference type="PROSITE" id="PS50177">
    <property type="entry name" value="NTF2_DOMAIN"/>
    <property type="match status" value="1"/>
</dbReference>
<keyword evidence="7" id="KW-0539">Nucleus</keyword>
<dbReference type="PANTHER" id="PTHR10662:SF22">
    <property type="entry name" value="NUCLEAR RNA EXPORT FACTOR 1"/>
    <property type="match status" value="1"/>
</dbReference>
<dbReference type="GO" id="GO:0005737">
    <property type="term" value="C:cytoplasm"/>
    <property type="evidence" value="ECO:0007669"/>
    <property type="project" value="InterPro"/>
</dbReference>
<dbReference type="CDD" id="cd14342">
    <property type="entry name" value="UBA_TAP-C"/>
    <property type="match status" value="1"/>
</dbReference>
<evidence type="ECO:0000256" key="4">
    <source>
        <dbReference type="ARBA" id="ARBA00022614"/>
    </source>
</evidence>
<dbReference type="Pfam" id="PF24048">
    <property type="entry name" value="LRR_NXF1-5"/>
    <property type="match status" value="1"/>
</dbReference>
<feature type="domain" description="NTF2" evidence="9">
    <location>
        <begin position="356"/>
        <end position="507"/>
    </location>
</feature>
<dbReference type="Pfam" id="PF09162">
    <property type="entry name" value="Tap-RNA_bind"/>
    <property type="match status" value="1"/>
</dbReference>
<dbReference type="Gene3D" id="1.10.8.10">
    <property type="entry name" value="DNA helicase RuvA subunit, C-terminal domain"/>
    <property type="match status" value="1"/>
</dbReference>
<name>A0A0K8TNF8_TABBR</name>
<dbReference type="GO" id="GO:0003723">
    <property type="term" value="F:RNA binding"/>
    <property type="evidence" value="ECO:0007669"/>
    <property type="project" value="InterPro"/>
</dbReference>
<evidence type="ECO:0000256" key="2">
    <source>
        <dbReference type="ARBA" id="ARBA00009285"/>
    </source>
</evidence>
<protein>
    <submittedName>
        <fullName evidence="11">Putative mrna export factor tap/mex67</fullName>
    </submittedName>
</protein>
<dbReference type="InterPro" id="IPR012677">
    <property type="entry name" value="Nucleotide-bd_a/b_plait_sf"/>
</dbReference>
<dbReference type="Pfam" id="PF22602">
    <property type="entry name" value="NXF_NTF2"/>
    <property type="match status" value="1"/>
</dbReference>
<keyword evidence="3" id="KW-0813">Transport</keyword>
<dbReference type="InterPro" id="IPR001611">
    <property type="entry name" value="Leu-rich_rpt"/>
</dbReference>
<dbReference type="PROSITE" id="PS51281">
    <property type="entry name" value="TAP_C"/>
    <property type="match status" value="1"/>
</dbReference>
<evidence type="ECO:0000256" key="1">
    <source>
        <dbReference type="ARBA" id="ARBA00004642"/>
    </source>
</evidence>
<evidence type="ECO:0000259" key="10">
    <source>
        <dbReference type="PROSITE" id="PS51281"/>
    </source>
</evidence>
<dbReference type="Gene3D" id="3.30.70.330">
    <property type="match status" value="1"/>
</dbReference>
<organism evidence="11">
    <name type="scientific">Tabanus bromius</name>
    <name type="common">Band-eyed brown horse fly</name>
    <dbReference type="NCBI Taxonomy" id="304241"/>
    <lineage>
        <taxon>Eukaryota</taxon>
        <taxon>Metazoa</taxon>
        <taxon>Ecdysozoa</taxon>
        <taxon>Arthropoda</taxon>
        <taxon>Hexapoda</taxon>
        <taxon>Insecta</taxon>
        <taxon>Pterygota</taxon>
        <taxon>Neoptera</taxon>
        <taxon>Endopterygota</taxon>
        <taxon>Diptera</taxon>
        <taxon>Brachycera</taxon>
        <taxon>Tabanomorpha</taxon>
        <taxon>Tabanoidea</taxon>
        <taxon>Tabanidae</taxon>
        <taxon>Tabanus</taxon>
    </lineage>
</organism>
<evidence type="ECO:0000256" key="8">
    <source>
        <dbReference type="SAM" id="MobiDB-lite"/>
    </source>
</evidence>
<dbReference type="InterPro" id="IPR032710">
    <property type="entry name" value="NTF2-like_dom_sf"/>
</dbReference>
<evidence type="ECO:0000313" key="11">
    <source>
        <dbReference type="EMBL" id="JAI15668.1"/>
    </source>
</evidence>
<dbReference type="AlphaFoldDB" id="A0A0K8TNF8"/>
<evidence type="ECO:0000256" key="3">
    <source>
        <dbReference type="ARBA" id="ARBA00022448"/>
    </source>
</evidence>
<keyword evidence="4" id="KW-0433">Leucine-rich repeat</keyword>
<feature type="domain" description="TAP-C" evidence="10">
    <location>
        <begin position="555"/>
        <end position="609"/>
    </location>
</feature>
<dbReference type="FunFam" id="3.80.10.10:FF:000384">
    <property type="entry name" value="Nuclear RNA export factor 1"/>
    <property type="match status" value="1"/>
</dbReference>
<accession>A0A0K8TNF8</accession>
<comment type="similarity">
    <text evidence="2">Belongs to the NXF family.</text>
</comment>
<dbReference type="EMBL" id="GDAI01001935">
    <property type="protein sequence ID" value="JAI15668.1"/>
    <property type="molecule type" value="mRNA"/>
</dbReference>
<dbReference type="FunFam" id="1.10.8.10:FF:000018">
    <property type="entry name" value="Nuclear RNA export factor 1"/>
    <property type="match status" value="1"/>
</dbReference>
<dbReference type="InterPro" id="IPR030217">
    <property type="entry name" value="NXF_fam"/>
</dbReference>
<dbReference type="InterPro" id="IPR009060">
    <property type="entry name" value="UBA-like_sf"/>
</dbReference>
<comment type="subcellular location">
    <subcellularLocation>
        <location evidence="1">Nucleus</location>
        <location evidence="1">Nucleoplasm</location>
    </subcellularLocation>
</comment>
<dbReference type="SUPFAM" id="SSF54427">
    <property type="entry name" value="NTF2-like"/>
    <property type="match status" value="1"/>
</dbReference>
<dbReference type="PANTHER" id="PTHR10662">
    <property type="entry name" value="NUCLEAR RNA EXPORT FACTOR"/>
    <property type="match status" value="1"/>
</dbReference>
<dbReference type="Gene3D" id="3.10.450.50">
    <property type="match status" value="1"/>
</dbReference>
<sequence>RFQGTPGPSRDSDDYDHRNKWNKDGNKRNFKPVFKQGGNGRGKFRINEMALKSRLEDDDDMNDFQSRKSDYNNRNARKFEPQRKRGQRLVRGGSDWFLVTIPYGHNYEREFILKNIKDHLGEEKFAPYMWKREKDSVTFYVDDFNIAEKLFDLDRKIPLKGNLKMIIKVRSSLPAVQIDDNLKEKMKAAMSKRYKEDTKALDLARFHTDPDLVGSFCPLFRPAIMLAAFDIMHQYIPHLEALNLSENKIHHLDHFKCIKEKLPCLKILYLENNRIQSLGAIESLRGLPLTELVLNGNPIKDRYSNTYVSEIRKRLPKLLKLDGTEIPPQIGFDITDQTTLPTPKASFLVSTNGADIIRMFIEQYFAIFDSNNRQPLLDAYHENAMFSITVASAGPQNERVANFWPYNRNLLRHRETDPVDKNMKVGKMAIVNFFSELPPTRHDPQSMAVDFCLQTPLFVTFTVTGVFKELSKESNNDSNSKLRSFQRSFVIEPFGTGYIISHEMLHIASASQTQISVYSNSTNQSAMSQQVPQPIQQMPINPQPVEVAKVVDPDAAKFQMVQALSQQTRMNLAYCQKCLEDTNWNFQVAVEAFGQMHAKNLIPPEAFIV</sequence>
<dbReference type="InterPro" id="IPR015245">
    <property type="entry name" value="Tap_RNA-bd"/>
</dbReference>
<evidence type="ECO:0000256" key="7">
    <source>
        <dbReference type="ARBA" id="ARBA00023242"/>
    </source>
</evidence>
<keyword evidence="6" id="KW-0509">mRNA transport</keyword>
<dbReference type="InterPro" id="IPR035979">
    <property type="entry name" value="RBD_domain_sf"/>
</dbReference>
<dbReference type="GO" id="GO:0005654">
    <property type="term" value="C:nucleoplasm"/>
    <property type="evidence" value="ECO:0007669"/>
    <property type="project" value="UniProtKB-SubCell"/>
</dbReference>
<proteinExistence type="evidence at transcript level"/>
<dbReference type="SMART" id="SM00804">
    <property type="entry name" value="TAP_C"/>
    <property type="match status" value="1"/>
</dbReference>
<dbReference type="GO" id="GO:0016973">
    <property type="term" value="P:poly(A)+ mRNA export from nucleus"/>
    <property type="evidence" value="ECO:0007669"/>
    <property type="project" value="TreeGrafter"/>
</dbReference>
<dbReference type="InterPro" id="IPR018222">
    <property type="entry name" value="Nuclear_transport_factor_2_euk"/>
</dbReference>
<dbReference type="Pfam" id="PF03943">
    <property type="entry name" value="TAP_C"/>
    <property type="match status" value="1"/>
</dbReference>
<reference evidence="11" key="1">
    <citation type="journal article" date="2015" name="Insect Biochem. Mol. Biol.">
        <title>An insight into the sialome of the horse fly, Tabanus bromius.</title>
        <authorList>
            <person name="Ribeiro J.M."/>
            <person name="Kazimirova M."/>
            <person name="Takac P."/>
            <person name="Andersen J.F."/>
            <person name="Francischetti I.M."/>
        </authorList>
    </citation>
    <scope>NUCLEOTIDE SEQUENCE</scope>
</reference>